<dbReference type="InterPro" id="IPR016024">
    <property type="entry name" value="ARM-type_fold"/>
</dbReference>
<dbReference type="Pfam" id="PF08713">
    <property type="entry name" value="DNA_alkylation"/>
    <property type="match status" value="1"/>
</dbReference>
<organism evidence="1 2">
    <name type="scientific">Fodinibius salsisoli</name>
    <dbReference type="NCBI Taxonomy" id="2820877"/>
    <lineage>
        <taxon>Bacteria</taxon>
        <taxon>Pseudomonadati</taxon>
        <taxon>Balneolota</taxon>
        <taxon>Balneolia</taxon>
        <taxon>Balneolales</taxon>
        <taxon>Balneolaceae</taxon>
        <taxon>Fodinibius</taxon>
    </lineage>
</organism>
<dbReference type="InterPro" id="IPR014825">
    <property type="entry name" value="DNA_alkylation"/>
</dbReference>
<accession>A0ABT3PI98</accession>
<name>A0ABT3PI98_9BACT</name>
<protein>
    <submittedName>
        <fullName evidence="1">DNA alkylation repair protein</fullName>
    </submittedName>
</protein>
<evidence type="ECO:0000313" key="2">
    <source>
        <dbReference type="Proteomes" id="UP001207918"/>
    </source>
</evidence>
<gene>
    <name evidence="1" type="ORF">J6I44_02185</name>
</gene>
<dbReference type="Proteomes" id="UP001207918">
    <property type="component" value="Unassembled WGS sequence"/>
</dbReference>
<dbReference type="RefSeq" id="WP_265764306.1">
    <property type="nucleotide sequence ID" value="NZ_JAGGJA010000001.1"/>
</dbReference>
<dbReference type="EMBL" id="JAGGJA010000001">
    <property type="protein sequence ID" value="MCW9705642.1"/>
    <property type="molecule type" value="Genomic_DNA"/>
</dbReference>
<sequence length="243" mass="28336">MAYKKPTDYFDEALAQLLAEKLKPLYPDFDDSAFVNSIKAGCIDKRLKERVALIAEQLHRFLPDDYQASTEILTNILGPENKKGTGMFSEFYWVMPIASYVEQYGLDHFQTSMDLIEEVTKRNTGEYAIRPFIRKYPEQTLLQMNKWAQANNFHLRRLASEGLRPKLPWATKLDLFIDQPKPVFDILTLLQADPVRYVQKSVANHITDYLKVNRSAAQQLISDWESSENQHTKWILKYAQRKL</sequence>
<dbReference type="SUPFAM" id="SSF48371">
    <property type="entry name" value="ARM repeat"/>
    <property type="match status" value="1"/>
</dbReference>
<proteinExistence type="predicted"/>
<comment type="caution">
    <text evidence="1">The sequence shown here is derived from an EMBL/GenBank/DDBJ whole genome shotgun (WGS) entry which is preliminary data.</text>
</comment>
<evidence type="ECO:0000313" key="1">
    <source>
        <dbReference type="EMBL" id="MCW9705642.1"/>
    </source>
</evidence>
<dbReference type="Gene3D" id="1.25.40.290">
    <property type="entry name" value="ARM repeat domains"/>
    <property type="match status" value="1"/>
</dbReference>
<keyword evidence="2" id="KW-1185">Reference proteome</keyword>
<reference evidence="1 2" key="1">
    <citation type="submission" date="2021-03" db="EMBL/GenBank/DDBJ databases">
        <title>Aliifodinibius sp. nov., a new bacterium isolated from saline soil.</title>
        <authorList>
            <person name="Galisteo C."/>
            <person name="De La Haba R."/>
            <person name="Sanchez-Porro C."/>
            <person name="Ventosa A."/>
        </authorList>
    </citation>
    <scope>NUCLEOTIDE SEQUENCE [LARGE SCALE GENOMIC DNA]</scope>
    <source>
        <strain evidence="1 2">1BSP15-2V2</strain>
    </source>
</reference>